<evidence type="ECO:0000256" key="1">
    <source>
        <dbReference type="ARBA" id="ARBA00012493"/>
    </source>
</evidence>
<evidence type="ECO:0000313" key="4">
    <source>
        <dbReference type="EMBL" id="KAL3390968.1"/>
    </source>
</evidence>
<dbReference type="AlphaFoldDB" id="A0ABD2WD94"/>
<dbReference type="InterPro" id="IPR043502">
    <property type="entry name" value="DNA/RNA_pol_sf"/>
</dbReference>
<gene>
    <name evidence="4" type="ORF">TKK_014225</name>
</gene>
<dbReference type="EMBL" id="JBJJXI010000113">
    <property type="protein sequence ID" value="KAL3390968.1"/>
    <property type="molecule type" value="Genomic_DNA"/>
</dbReference>
<accession>A0ABD2WD94</accession>
<dbReference type="Pfam" id="PF17919">
    <property type="entry name" value="RT_RNaseH_2"/>
    <property type="match status" value="1"/>
</dbReference>
<dbReference type="PANTHER" id="PTHR37984:SF5">
    <property type="entry name" value="PROTEIN NYNRIN-LIKE"/>
    <property type="match status" value="1"/>
</dbReference>
<proteinExistence type="predicted"/>
<name>A0ABD2WD94_9HYME</name>
<dbReference type="SUPFAM" id="SSF56672">
    <property type="entry name" value="DNA/RNA polymerases"/>
    <property type="match status" value="1"/>
</dbReference>
<protein>
    <recommendedName>
        <fullName evidence="1">RNA-directed DNA polymerase</fullName>
        <ecNumber evidence="1">2.7.7.49</ecNumber>
    </recommendedName>
</protein>
<dbReference type="InterPro" id="IPR043128">
    <property type="entry name" value="Rev_trsase/Diguanyl_cyclase"/>
</dbReference>
<keyword evidence="5" id="KW-1185">Reference proteome</keyword>
<dbReference type="FunFam" id="3.30.70.270:FF:000020">
    <property type="entry name" value="Transposon Tf2-6 polyprotein-like Protein"/>
    <property type="match status" value="1"/>
</dbReference>
<feature type="domain" description="Reverse transcriptase/retrotransposon-derived protein RNase H-like" evidence="3">
    <location>
        <begin position="115"/>
        <end position="170"/>
    </location>
</feature>
<dbReference type="Gene3D" id="3.30.70.270">
    <property type="match status" value="2"/>
</dbReference>
<dbReference type="GO" id="GO:0003964">
    <property type="term" value="F:RNA-directed DNA polymerase activity"/>
    <property type="evidence" value="ECO:0007669"/>
    <property type="project" value="UniProtKB-EC"/>
</dbReference>
<dbReference type="PANTHER" id="PTHR37984">
    <property type="entry name" value="PROTEIN CBG26694"/>
    <property type="match status" value="1"/>
</dbReference>
<dbReference type="InterPro" id="IPR041577">
    <property type="entry name" value="RT_RNaseH_2"/>
</dbReference>
<dbReference type="InterPro" id="IPR050951">
    <property type="entry name" value="Retrovirus_Pol_polyprotein"/>
</dbReference>
<keyword evidence="2" id="KW-0511">Multifunctional enzyme</keyword>
<sequence length="256" mass="27931">MVASASAEEHTQHLEIVLSRLHKFNLRLNVPKCVFAKPEVTFLSHTISSQGFTPLKEKVQAIVDFPQPRNIDELRRFLGLLNFYRPFIRHAAVLAAPLTALITGAKKKDLTPILWSSEAAQAFAECKLALANATHLSFPQENAKIRLVTDASLIAAGAVLEQQSDLGWQPLDTHDGRRQSLLQICKLQPLPERSLRHGSRATGHQKQLLQTKACNLTASFLLVCASSLALIKSVLPPITPSPTASSSAGTGILKAR</sequence>
<evidence type="ECO:0000259" key="3">
    <source>
        <dbReference type="Pfam" id="PF17919"/>
    </source>
</evidence>
<comment type="caution">
    <text evidence="4">The sequence shown here is derived from an EMBL/GenBank/DDBJ whole genome shotgun (WGS) entry which is preliminary data.</text>
</comment>
<evidence type="ECO:0000313" key="5">
    <source>
        <dbReference type="Proteomes" id="UP001627154"/>
    </source>
</evidence>
<dbReference type="Proteomes" id="UP001627154">
    <property type="component" value="Unassembled WGS sequence"/>
</dbReference>
<dbReference type="EC" id="2.7.7.49" evidence="1"/>
<organism evidence="4 5">
    <name type="scientific">Trichogramma kaykai</name>
    <dbReference type="NCBI Taxonomy" id="54128"/>
    <lineage>
        <taxon>Eukaryota</taxon>
        <taxon>Metazoa</taxon>
        <taxon>Ecdysozoa</taxon>
        <taxon>Arthropoda</taxon>
        <taxon>Hexapoda</taxon>
        <taxon>Insecta</taxon>
        <taxon>Pterygota</taxon>
        <taxon>Neoptera</taxon>
        <taxon>Endopterygota</taxon>
        <taxon>Hymenoptera</taxon>
        <taxon>Apocrita</taxon>
        <taxon>Proctotrupomorpha</taxon>
        <taxon>Chalcidoidea</taxon>
        <taxon>Trichogrammatidae</taxon>
        <taxon>Trichogramma</taxon>
    </lineage>
</organism>
<evidence type="ECO:0000256" key="2">
    <source>
        <dbReference type="ARBA" id="ARBA00023268"/>
    </source>
</evidence>
<reference evidence="4 5" key="1">
    <citation type="journal article" date="2024" name="bioRxiv">
        <title>A reference genome for Trichogramma kaykai: A tiny desert-dwelling parasitoid wasp with competing sex-ratio distorters.</title>
        <authorList>
            <person name="Culotta J."/>
            <person name="Lindsey A.R."/>
        </authorList>
    </citation>
    <scope>NUCLEOTIDE SEQUENCE [LARGE SCALE GENOMIC DNA]</scope>
    <source>
        <strain evidence="4 5">KSX58</strain>
    </source>
</reference>